<dbReference type="SUPFAM" id="SSF52172">
    <property type="entry name" value="CheY-like"/>
    <property type="match status" value="1"/>
</dbReference>
<reference evidence="3 4" key="1">
    <citation type="submission" date="2016-10" db="EMBL/GenBank/DDBJ databases">
        <authorList>
            <person name="de Groot N.N."/>
        </authorList>
    </citation>
    <scope>NUCLEOTIDE SEQUENCE [LARGE SCALE GENOMIC DNA]</scope>
    <source>
        <strain evidence="3 4">CGMCC 4.6533</strain>
    </source>
</reference>
<dbReference type="Proteomes" id="UP000199202">
    <property type="component" value="Unassembled WGS sequence"/>
</dbReference>
<proteinExistence type="predicted"/>
<dbReference type="STRING" id="633440.SAMN05421869_11267"/>
<dbReference type="RefSeq" id="WP_218135984.1">
    <property type="nucleotide sequence ID" value="NZ_FNDJ01000012.1"/>
</dbReference>
<gene>
    <name evidence="3" type="ORF">SAMN05421869_11267</name>
</gene>
<dbReference type="CDD" id="cd00156">
    <property type="entry name" value="REC"/>
    <property type="match status" value="1"/>
</dbReference>
<dbReference type="Gene3D" id="3.40.50.2300">
    <property type="match status" value="1"/>
</dbReference>
<evidence type="ECO:0000313" key="3">
    <source>
        <dbReference type="EMBL" id="SDJ74002.1"/>
    </source>
</evidence>
<organism evidence="3 4">
    <name type="scientific">Nonomuraea jiangxiensis</name>
    <dbReference type="NCBI Taxonomy" id="633440"/>
    <lineage>
        <taxon>Bacteria</taxon>
        <taxon>Bacillati</taxon>
        <taxon>Actinomycetota</taxon>
        <taxon>Actinomycetes</taxon>
        <taxon>Streptosporangiales</taxon>
        <taxon>Streptosporangiaceae</taxon>
        <taxon>Nonomuraea</taxon>
    </lineage>
</organism>
<dbReference type="InterPro" id="IPR001789">
    <property type="entry name" value="Sig_transdc_resp-reg_receiver"/>
</dbReference>
<keyword evidence="4" id="KW-1185">Reference proteome</keyword>
<sequence length="129" mass="13811">MVLRCLIVDDNDHFLRAARWLLEREGITVVGIPSTCSEALARFEECRPDVTLVDVQLGEENGLDLARRLAGGGNGDGGGGARVILISTYPERDLTDVLAQCPSVGFLSKSDLSAAAIHEILGRAAHDHC</sequence>
<evidence type="ECO:0000313" key="4">
    <source>
        <dbReference type="Proteomes" id="UP000199202"/>
    </source>
</evidence>
<dbReference type="EMBL" id="FNDJ01000012">
    <property type="protein sequence ID" value="SDJ74002.1"/>
    <property type="molecule type" value="Genomic_DNA"/>
</dbReference>
<dbReference type="InterPro" id="IPR011006">
    <property type="entry name" value="CheY-like_superfamily"/>
</dbReference>
<protein>
    <submittedName>
        <fullName evidence="3">CheY chemotaxis protein or a CheY-like REC (Receiver) domain</fullName>
    </submittedName>
</protein>
<feature type="domain" description="Response regulatory" evidence="2">
    <location>
        <begin position="4"/>
        <end position="124"/>
    </location>
</feature>
<accession>A0A1G8W6T8</accession>
<dbReference type="PROSITE" id="PS50110">
    <property type="entry name" value="RESPONSE_REGULATORY"/>
    <property type="match status" value="1"/>
</dbReference>
<name>A0A1G8W6T8_9ACTN</name>
<feature type="modified residue" description="4-aspartylphosphate" evidence="1">
    <location>
        <position position="54"/>
    </location>
</feature>
<evidence type="ECO:0000256" key="1">
    <source>
        <dbReference type="PROSITE-ProRule" id="PRU00169"/>
    </source>
</evidence>
<evidence type="ECO:0000259" key="2">
    <source>
        <dbReference type="PROSITE" id="PS50110"/>
    </source>
</evidence>
<dbReference type="SMART" id="SM00448">
    <property type="entry name" value="REC"/>
    <property type="match status" value="1"/>
</dbReference>
<dbReference type="AlphaFoldDB" id="A0A1G8W6T8"/>
<dbReference type="GO" id="GO:0000160">
    <property type="term" value="P:phosphorelay signal transduction system"/>
    <property type="evidence" value="ECO:0007669"/>
    <property type="project" value="InterPro"/>
</dbReference>
<dbReference type="Pfam" id="PF00072">
    <property type="entry name" value="Response_reg"/>
    <property type="match status" value="1"/>
</dbReference>
<keyword evidence="1" id="KW-0597">Phosphoprotein</keyword>